<dbReference type="PROSITE" id="PS51201">
    <property type="entry name" value="RCK_N"/>
    <property type="match status" value="1"/>
</dbReference>
<dbReference type="Proteomes" id="UP000469950">
    <property type="component" value="Unassembled WGS sequence"/>
</dbReference>
<dbReference type="EMBL" id="WBMP01000003">
    <property type="protein sequence ID" value="KAE8546628.1"/>
    <property type="molecule type" value="Genomic_DNA"/>
</dbReference>
<dbReference type="AlphaFoldDB" id="A0A833JRW1"/>
<dbReference type="Pfam" id="PF02254">
    <property type="entry name" value="TrkA_N"/>
    <property type="match status" value="1"/>
</dbReference>
<dbReference type="SUPFAM" id="SSF51735">
    <property type="entry name" value="NAD(P)-binding Rossmann-fold domains"/>
    <property type="match status" value="1"/>
</dbReference>
<evidence type="ECO:0000259" key="5">
    <source>
        <dbReference type="PROSITE" id="PS51201"/>
    </source>
</evidence>
<evidence type="ECO:0000256" key="1">
    <source>
        <dbReference type="ARBA" id="ARBA00022448"/>
    </source>
</evidence>
<keyword evidence="2" id="KW-0050">Antiport</keyword>
<keyword evidence="3" id="KW-0406">Ion transport</keyword>
<keyword evidence="1" id="KW-0813">Transport</keyword>
<dbReference type="GO" id="GO:0015297">
    <property type="term" value="F:antiporter activity"/>
    <property type="evidence" value="ECO:0007669"/>
    <property type="project" value="UniProtKB-KW"/>
</dbReference>
<dbReference type="PANTHER" id="PTHR46157:SF4">
    <property type="entry name" value="K(+) EFFLUX ANTIPORTER 3, CHLOROPLASTIC"/>
    <property type="match status" value="1"/>
</dbReference>
<gene>
    <name evidence="6" type="ORF">F6453_0869</name>
</gene>
<dbReference type="PANTHER" id="PTHR46157">
    <property type="entry name" value="K(+) EFFLUX ANTIPORTER 3, CHLOROPLASTIC"/>
    <property type="match status" value="1"/>
</dbReference>
<organism evidence="6 7">
    <name type="scientific">Marinobacter nauticus</name>
    <name type="common">Marinobacter hydrocarbonoclasticus</name>
    <name type="synonym">Marinobacter aquaeolei</name>
    <dbReference type="NCBI Taxonomy" id="2743"/>
    <lineage>
        <taxon>Bacteria</taxon>
        <taxon>Pseudomonadati</taxon>
        <taxon>Pseudomonadota</taxon>
        <taxon>Gammaproteobacteria</taxon>
        <taxon>Pseudomonadales</taxon>
        <taxon>Marinobacteraceae</taxon>
        <taxon>Marinobacter</taxon>
    </lineage>
</organism>
<sequence>MPWTNPWSRSKTCAEFQLKSYFGDATRIQLLETAGIAEARLLVVAIDDRNRAVNLVRHVKQLYPEVWVLARAFDRGHSYELREAGADDVVIETYYSALALGGDALTAMGVHPERARRMTQSFVASEKANEDQLFETWRNIEEDIHFGLGRRYGELFVKLEESLGHAMREDARRTEDEAPAWTAPTDNH</sequence>
<dbReference type="GO" id="GO:0006813">
    <property type="term" value="P:potassium ion transport"/>
    <property type="evidence" value="ECO:0007669"/>
    <property type="project" value="InterPro"/>
</dbReference>
<accession>A0A833JRW1</accession>
<evidence type="ECO:0000256" key="3">
    <source>
        <dbReference type="ARBA" id="ARBA00023065"/>
    </source>
</evidence>
<evidence type="ECO:0000313" key="7">
    <source>
        <dbReference type="Proteomes" id="UP000469950"/>
    </source>
</evidence>
<protein>
    <submittedName>
        <fullName evidence="6">Glutathione-regulated potassium-efflux system protein KefB/C</fullName>
    </submittedName>
</protein>
<evidence type="ECO:0000256" key="2">
    <source>
        <dbReference type="ARBA" id="ARBA00022449"/>
    </source>
</evidence>
<dbReference type="GO" id="GO:0005886">
    <property type="term" value="C:plasma membrane"/>
    <property type="evidence" value="ECO:0007669"/>
    <property type="project" value="TreeGrafter"/>
</dbReference>
<dbReference type="InterPro" id="IPR036291">
    <property type="entry name" value="NAD(P)-bd_dom_sf"/>
</dbReference>
<reference evidence="6 7" key="1">
    <citation type="submission" date="2019-10" db="EMBL/GenBank/DDBJ databases">
        <title>Draft genome sequence of Marinobacter hydrocarbonoclasticus NCT7M from the microbiome of the marine copepod.</title>
        <authorList>
            <person name="Nuttall R."/>
            <person name="Sharma G."/>
            <person name="Moisander P."/>
        </authorList>
    </citation>
    <scope>NUCLEOTIDE SEQUENCE [LARGE SCALE GENOMIC DNA]</scope>
    <source>
        <strain evidence="6 7">NCT7M</strain>
    </source>
</reference>
<dbReference type="Gene3D" id="3.40.50.720">
    <property type="entry name" value="NAD(P)-binding Rossmann-like Domain"/>
    <property type="match status" value="1"/>
</dbReference>
<feature type="region of interest" description="Disordered" evidence="4">
    <location>
        <begin position="168"/>
        <end position="188"/>
    </location>
</feature>
<feature type="domain" description="RCK N-terminal" evidence="5">
    <location>
        <begin position="1"/>
        <end position="91"/>
    </location>
</feature>
<evidence type="ECO:0000313" key="6">
    <source>
        <dbReference type="EMBL" id="KAE8546628.1"/>
    </source>
</evidence>
<dbReference type="InterPro" id="IPR003148">
    <property type="entry name" value="RCK_N"/>
</dbReference>
<evidence type="ECO:0000256" key="4">
    <source>
        <dbReference type="SAM" id="MobiDB-lite"/>
    </source>
</evidence>
<comment type="caution">
    <text evidence="6">The sequence shown here is derived from an EMBL/GenBank/DDBJ whole genome shotgun (WGS) entry which is preliminary data.</text>
</comment>
<proteinExistence type="predicted"/>
<name>A0A833JRW1_MARNT</name>